<protein>
    <submittedName>
        <fullName evidence="2">Uncharacterized protein</fullName>
    </submittedName>
</protein>
<evidence type="ECO:0000256" key="1">
    <source>
        <dbReference type="SAM" id="Phobius"/>
    </source>
</evidence>
<feature type="transmembrane region" description="Helical" evidence="1">
    <location>
        <begin position="123"/>
        <end position="144"/>
    </location>
</feature>
<keyword evidence="1" id="KW-0812">Transmembrane</keyword>
<comment type="caution">
    <text evidence="2">The sequence shown here is derived from an EMBL/GenBank/DDBJ whole genome shotgun (WGS) entry which is preliminary data.</text>
</comment>
<evidence type="ECO:0000313" key="2">
    <source>
        <dbReference type="EMBL" id="GAA1929486.1"/>
    </source>
</evidence>
<dbReference type="RefSeq" id="WP_248148464.1">
    <property type="nucleotide sequence ID" value="NZ_BAAAOF010000004.1"/>
</dbReference>
<gene>
    <name evidence="2" type="ORF">GCM10009775_21920</name>
</gene>
<keyword evidence="3" id="KW-1185">Reference proteome</keyword>
<evidence type="ECO:0000313" key="3">
    <source>
        <dbReference type="Proteomes" id="UP001501343"/>
    </source>
</evidence>
<feature type="transmembrane region" description="Helical" evidence="1">
    <location>
        <begin position="16"/>
        <end position="40"/>
    </location>
</feature>
<proteinExistence type="predicted"/>
<dbReference type="EMBL" id="BAAAOF010000004">
    <property type="protein sequence ID" value="GAA1929486.1"/>
    <property type="molecule type" value="Genomic_DNA"/>
</dbReference>
<feature type="transmembrane region" description="Helical" evidence="1">
    <location>
        <begin position="52"/>
        <end position="74"/>
    </location>
</feature>
<reference evidence="2 3" key="1">
    <citation type="journal article" date="2019" name="Int. J. Syst. Evol. Microbiol.">
        <title>The Global Catalogue of Microorganisms (GCM) 10K type strain sequencing project: providing services to taxonomists for standard genome sequencing and annotation.</title>
        <authorList>
            <consortium name="The Broad Institute Genomics Platform"/>
            <consortium name="The Broad Institute Genome Sequencing Center for Infectious Disease"/>
            <person name="Wu L."/>
            <person name="Ma J."/>
        </authorList>
    </citation>
    <scope>NUCLEOTIDE SEQUENCE [LARGE SCALE GENOMIC DNA]</scope>
    <source>
        <strain evidence="2 3">JCM 14900</strain>
    </source>
</reference>
<name>A0ABN2PUF1_9MICO</name>
<organism evidence="2 3">
    <name type="scientific">Microbacterium aoyamense</name>
    <dbReference type="NCBI Taxonomy" id="344166"/>
    <lineage>
        <taxon>Bacteria</taxon>
        <taxon>Bacillati</taxon>
        <taxon>Actinomycetota</taxon>
        <taxon>Actinomycetes</taxon>
        <taxon>Micrococcales</taxon>
        <taxon>Microbacteriaceae</taxon>
        <taxon>Microbacterium</taxon>
    </lineage>
</organism>
<feature type="transmembrane region" description="Helical" evidence="1">
    <location>
        <begin position="86"/>
        <end position="117"/>
    </location>
</feature>
<accession>A0ABN2PUF1</accession>
<keyword evidence="1" id="KW-0472">Membrane</keyword>
<dbReference type="Proteomes" id="UP001501343">
    <property type="component" value="Unassembled WGS sequence"/>
</dbReference>
<sequence>MSSAGDDRAPRVRPPVAVALATVVFATLVIFGFGMLSLALDEDVIAMPGLGQVPGILSLSIAAVSFAVLLAIALRQSAPSFWAVAWITPAVFLVYLATLWIGAVGVGAGIAAAAAIAGRVATTWFGAVPAGAAAVAAWGGMALVRTRADRPRWPWEHDDDE</sequence>
<keyword evidence="1" id="KW-1133">Transmembrane helix</keyword>